<keyword evidence="1" id="KW-0809">Transit peptide</keyword>
<dbReference type="PROSITE" id="PS50969">
    <property type="entry name" value="FCP1"/>
    <property type="match status" value="1"/>
</dbReference>
<accession>A0A835Q3Z2</accession>
<comment type="similarity">
    <text evidence="1">Belongs to the TIM50 family.</text>
</comment>
<evidence type="ECO:0000256" key="1">
    <source>
        <dbReference type="RuleBase" id="RU365079"/>
    </source>
</evidence>
<gene>
    <name evidence="4" type="ORF">HPP92_020024</name>
</gene>
<reference evidence="4 5" key="1">
    <citation type="journal article" date="2020" name="Nat. Food">
        <title>A phased Vanilla planifolia genome enables genetic improvement of flavour and production.</title>
        <authorList>
            <person name="Hasing T."/>
            <person name="Tang H."/>
            <person name="Brym M."/>
            <person name="Khazi F."/>
            <person name="Huang T."/>
            <person name="Chambers A.H."/>
        </authorList>
    </citation>
    <scope>NUCLEOTIDE SEQUENCE [LARGE SCALE GENOMIC DNA]</scope>
    <source>
        <tissue evidence="4">Leaf</tissue>
    </source>
</reference>
<evidence type="ECO:0000259" key="3">
    <source>
        <dbReference type="PROSITE" id="PS50969"/>
    </source>
</evidence>
<evidence type="ECO:0000313" key="4">
    <source>
        <dbReference type="EMBL" id="KAG0465860.1"/>
    </source>
</evidence>
<keyword evidence="1" id="KW-0813">Transport</keyword>
<dbReference type="InterPro" id="IPR023214">
    <property type="entry name" value="HAD_sf"/>
</dbReference>
<feature type="region of interest" description="Disordered" evidence="2">
    <location>
        <begin position="1"/>
        <end position="43"/>
    </location>
</feature>
<comment type="caution">
    <text evidence="4">The sequence shown here is derived from an EMBL/GenBank/DDBJ whole genome shotgun (WGS) entry which is preliminary data.</text>
</comment>
<dbReference type="AlphaFoldDB" id="A0A835Q3Z2"/>
<dbReference type="InterPro" id="IPR036412">
    <property type="entry name" value="HAD-like_sf"/>
</dbReference>
<organism evidence="4 5">
    <name type="scientific">Vanilla planifolia</name>
    <name type="common">Vanilla</name>
    <dbReference type="NCBI Taxonomy" id="51239"/>
    <lineage>
        <taxon>Eukaryota</taxon>
        <taxon>Viridiplantae</taxon>
        <taxon>Streptophyta</taxon>
        <taxon>Embryophyta</taxon>
        <taxon>Tracheophyta</taxon>
        <taxon>Spermatophyta</taxon>
        <taxon>Magnoliopsida</taxon>
        <taxon>Liliopsida</taxon>
        <taxon>Asparagales</taxon>
        <taxon>Orchidaceae</taxon>
        <taxon>Vanilloideae</taxon>
        <taxon>Vanilleae</taxon>
        <taxon>Vanilla</taxon>
    </lineage>
</organism>
<feature type="compositionally biased region" description="Basic and acidic residues" evidence="2">
    <location>
        <begin position="12"/>
        <end position="22"/>
    </location>
</feature>
<feature type="domain" description="FCP1 homology" evidence="3">
    <location>
        <begin position="237"/>
        <end position="418"/>
    </location>
</feature>
<protein>
    <recommendedName>
        <fullName evidence="1">Mitochondrial import inner membrane translocase subunit TIM50</fullName>
    </recommendedName>
</protein>
<dbReference type="Proteomes" id="UP000639772">
    <property type="component" value="Chromosome 10"/>
</dbReference>
<evidence type="ECO:0000313" key="5">
    <source>
        <dbReference type="Proteomes" id="UP000639772"/>
    </source>
</evidence>
<dbReference type="OrthoDB" id="1711508at2759"/>
<dbReference type="InterPro" id="IPR050365">
    <property type="entry name" value="TIM50"/>
</dbReference>
<dbReference type="PANTHER" id="PTHR12210">
    <property type="entry name" value="DULLARD PROTEIN PHOSPHATASE"/>
    <property type="match status" value="1"/>
</dbReference>
<keyword evidence="1" id="KW-0811">Translocation</keyword>
<comment type="function">
    <text evidence="1">Essential component of the TIM23 complex, a complex that mediates the translocation of transit peptide-containing proteins across the mitochondrial inner membrane.</text>
</comment>
<dbReference type="GO" id="GO:0015031">
    <property type="term" value="P:protein transport"/>
    <property type="evidence" value="ECO:0007669"/>
    <property type="project" value="UniProtKB-KW"/>
</dbReference>
<comment type="subcellular location">
    <subcellularLocation>
        <location evidence="1">Mitochondrion inner membrane</location>
        <topology evidence="1">Single-pass membrane protein</topology>
    </subcellularLocation>
</comment>
<comment type="subunit">
    <text evidence="1">Component of the TIM23 complex.</text>
</comment>
<dbReference type="InterPro" id="IPR004274">
    <property type="entry name" value="FCP1_dom"/>
</dbReference>
<evidence type="ECO:0000256" key="2">
    <source>
        <dbReference type="SAM" id="MobiDB-lite"/>
    </source>
</evidence>
<keyword evidence="1" id="KW-0653">Protein transport</keyword>
<name>A0A835Q3Z2_VANPL</name>
<dbReference type="Pfam" id="PF03031">
    <property type="entry name" value="NIF"/>
    <property type="match status" value="1"/>
</dbReference>
<dbReference type="Gene3D" id="3.40.50.1000">
    <property type="entry name" value="HAD superfamily/HAD-like"/>
    <property type="match status" value="1"/>
</dbReference>
<dbReference type="SMART" id="SM00577">
    <property type="entry name" value="CPDc"/>
    <property type="match status" value="1"/>
</dbReference>
<sequence length="462" mass="53065">MVKRGRSVSARSDCEARQPQKEHGRKTRVIPFTRRQKNGISHPDSFGCSVLPLSGEGVNQSLQASKIVLRKSEMIYCIRKQTKNAKRRRKAKSMVSIRQDVSADHVIQGNCKVPSSKHVDSGFDNMKRCKRWRHRRRFPKARENSYHSVSKVNLDNHTCSGFHIRRKGTIMQKKQKKKVLNADSITHEDKNATGECFCDCIVHEDKDVTSNVPLDDVGSFNKESNCFLSLPERTVRIIFKKKLLVLDLNGILCDVVFGSQGSHMPHKRINKKSVYKRPFLDDFLAFCFEWFVVGVWSSRNWRNIIGVIDYIIGDAKDKLQFCWDSSKCTNTGFNTIENRHKPLVLKELSKLWNKEESSLPWEEGEYSQSNTLLVDDSPYKALLNPPHTAIFPPPFDFRDIDDCSLGPGGDIRTYLERIAVADDVQAHVMQHSFGQQALTSQDKRWSFYKNIIDMNSRVLIQS</sequence>
<dbReference type="GO" id="GO:0005744">
    <property type="term" value="C:TIM23 mitochondrial import inner membrane translocase complex"/>
    <property type="evidence" value="ECO:0007669"/>
    <property type="project" value="UniProtKB-UniRule"/>
</dbReference>
<dbReference type="EMBL" id="JADCNM010000010">
    <property type="protein sequence ID" value="KAG0465860.1"/>
    <property type="molecule type" value="Genomic_DNA"/>
</dbReference>
<dbReference type="SUPFAM" id="SSF56784">
    <property type="entry name" value="HAD-like"/>
    <property type="match status" value="1"/>
</dbReference>
<proteinExistence type="inferred from homology"/>
<keyword evidence="1" id="KW-0496">Mitochondrion</keyword>